<dbReference type="SUPFAM" id="SSF109604">
    <property type="entry name" value="HD-domain/PDEase-like"/>
    <property type="match status" value="1"/>
</dbReference>
<name>A0ABZ0D6I7_9BURK</name>
<gene>
    <name evidence="1" type="ORF">RXV79_09630</name>
</gene>
<dbReference type="PIRSF" id="PIRSF035170">
    <property type="entry name" value="HD_phosphohydro"/>
    <property type="match status" value="1"/>
</dbReference>
<protein>
    <submittedName>
        <fullName evidence="1">N-methyl-D-aspartate receptor NMDAR2C subunit</fullName>
    </submittedName>
</protein>
<dbReference type="PANTHER" id="PTHR21174:SF0">
    <property type="entry name" value="HD PHOSPHOHYDROLASE FAMILY PROTEIN-RELATED"/>
    <property type="match status" value="1"/>
</dbReference>
<dbReference type="EMBL" id="CP136336">
    <property type="protein sequence ID" value="WOB10304.1"/>
    <property type="molecule type" value="Genomic_DNA"/>
</dbReference>
<evidence type="ECO:0000313" key="1">
    <source>
        <dbReference type="EMBL" id="WOB10304.1"/>
    </source>
</evidence>
<proteinExistence type="predicted"/>
<dbReference type="PANTHER" id="PTHR21174">
    <property type="match status" value="1"/>
</dbReference>
<keyword evidence="1" id="KW-0675">Receptor</keyword>
<dbReference type="InterPro" id="IPR009218">
    <property type="entry name" value="HD_phosphohydro"/>
</dbReference>
<organism evidence="1 2">
    <name type="scientific">Piscinibacter gummiphilus</name>
    <dbReference type="NCBI Taxonomy" id="946333"/>
    <lineage>
        <taxon>Bacteria</taxon>
        <taxon>Pseudomonadati</taxon>
        <taxon>Pseudomonadota</taxon>
        <taxon>Betaproteobacteria</taxon>
        <taxon>Burkholderiales</taxon>
        <taxon>Sphaerotilaceae</taxon>
        <taxon>Piscinibacter</taxon>
    </lineage>
</organism>
<dbReference type="RefSeq" id="WP_316703211.1">
    <property type="nucleotide sequence ID" value="NZ_CP136336.1"/>
</dbReference>
<dbReference type="Proteomes" id="UP001303946">
    <property type="component" value="Chromosome"/>
</dbReference>
<sequence length="204" mass="23360">MNDLLSSWQSAWGLVGLVEPPRSTFDALCRAYAEPQRHYHTLQHLRECLAQDGEIERLAERPGEVLLALWFHDAVYDTHARGNEAASAEWARDTVAAAGSREAGDRVHALIMATEHHAVPSTRDAKVMVDVDLSILGADAARFDEYERQVREEYRHVPELLFRTKRRSVLQGFLARPRLYNTEAYVDRLEAKARENLRRSVERL</sequence>
<accession>A0ABZ0D6I7</accession>
<reference evidence="1 2" key="1">
    <citation type="submission" date="2023-10" db="EMBL/GenBank/DDBJ databases">
        <title>Bacteria for the degradation of biodegradable plastic PBAT(Polybutylene adipate terephthalate).</title>
        <authorList>
            <person name="Weon H.-Y."/>
            <person name="Yeon J."/>
        </authorList>
    </citation>
    <scope>NUCLEOTIDE SEQUENCE [LARGE SCALE GENOMIC DNA]</scope>
    <source>
        <strain evidence="1 2">SBD 7-3</strain>
    </source>
</reference>
<evidence type="ECO:0000313" key="2">
    <source>
        <dbReference type="Proteomes" id="UP001303946"/>
    </source>
</evidence>
<keyword evidence="2" id="KW-1185">Reference proteome</keyword>